<dbReference type="GO" id="GO:0016757">
    <property type="term" value="F:glycosyltransferase activity"/>
    <property type="evidence" value="ECO:0007669"/>
    <property type="project" value="InterPro"/>
</dbReference>
<dbReference type="Pfam" id="PF13439">
    <property type="entry name" value="Glyco_transf_4"/>
    <property type="match status" value="1"/>
</dbReference>
<feature type="domain" description="Glycosyltransferase subfamily 4-like N-terminal" evidence="2">
    <location>
        <begin position="111"/>
        <end position="209"/>
    </location>
</feature>
<gene>
    <name evidence="3" type="primary">rfaG</name>
    <name evidence="3" type="ORF">KO_8</name>
</gene>
<reference evidence="3" key="1">
    <citation type="submission" date="2008-08" db="EMBL/GenBank/DDBJ databases">
        <authorList>
            <person name="DiPippo J.L."/>
            <person name="Nesbo C.L."/>
            <person name="Dahle H."/>
            <person name="Doolittle F.W."/>
            <person name="Birkland N.-K."/>
            <person name="Noll K.M."/>
        </authorList>
    </citation>
    <scope>NUCLEOTIDE SEQUENCE</scope>
    <source>
        <strain evidence="3">TBF 19.5.1</strain>
    </source>
</reference>
<dbReference type="InterPro" id="IPR028098">
    <property type="entry name" value="Glyco_trans_4-like_N"/>
</dbReference>
<dbReference type="EMBL" id="EU980631">
    <property type="protein sequence ID" value="ACH68626.1"/>
    <property type="molecule type" value="Genomic_DNA"/>
</dbReference>
<keyword evidence="3" id="KW-0808">Transferase</keyword>
<protein>
    <submittedName>
        <fullName evidence="3">Glycosyltransferase</fullName>
    </submittedName>
</protein>
<dbReference type="InterPro" id="IPR001296">
    <property type="entry name" value="Glyco_trans_1"/>
</dbReference>
<accession>B5M6M2</accession>
<name>B5M6M2_KOSOT</name>
<dbReference type="SUPFAM" id="SSF53756">
    <property type="entry name" value="UDP-Glycosyltransferase/glycogen phosphorylase"/>
    <property type="match status" value="1"/>
</dbReference>
<dbReference type="InterPro" id="IPR050194">
    <property type="entry name" value="Glycosyltransferase_grp1"/>
</dbReference>
<sequence>MRLSMKILIFSEMFPKPNAPSSGIFVKKRLEYLLKEKRMDFDFAPISTFDTSLISFVKRLKKIPRIELTDFLEVEHKKFKVFQVPLKTVTRYEMIKGKTKAWIKYAEEMMKTLEQNFKVSDYNLIHAHRAFPEGHAAFLLSEKYKIPYIVTSHGSEIHSAENDFLKLIIDILENSSKAIFVSEYLRKDAIKKGYSGRKSVVIPNGIDTDIFKPVDKTKARKKLNIYQKDYKYVGFVGNLIPIKRADKLPEIFHDISRSIPNIHFIVVGDGYLKRDIEKRTKDLQITFTGRIKPERVPIYMNAMDVMILPSRNEGWPCVVLEAQACGVPVVGSSNGGIPEAIGDNDMIVTEGPNFENRFAKRVIYVLKNSVSPNKLRRRAVKFSWKSMVRREIEIYCEVANFRF</sequence>
<reference evidence="3" key="2">
    <citation type="journal article" date="2009" name="Int. J. Syst. Evol. Microbiol.">
        <title>Kosmotoga olearia gen. nov., sp. nov., a thermophilic, anaerobic heterotroph isolated from an oil production fluid.</title>
        <authorList>
            <person name="Dipippo J.L."/>
            <person name="Nesbo C.L."/>
            <person name="Dahle H."/>
            <person name="Doolittle W.F."/>
            <person name="Birkland N.K."/>
            <person name="Noll K.M."/>
        </authorList>
    </citation>
    <scope>NUCLEOTIDE SEQUENCE</scope>
    <source>
        <strain evidence="3">TBF 19.5.1</strain>
    </source>
</reference>
<dbReference type="Pfam" id="PF00534">
    <property type="entry name" value="Glycos_transf_1"/>
    <property type="match status" value="1"/>
</dbReference>
<dbReference type="CAZy" id="GT4">
    <property type="family name" value="Glycosyltransferase Family 4"/>
</dbReference>
<evidence type="ECO:0000259" key="1">
    <source>
        <dbReference type="Pfam" id="PF00534"/>
    </source>
</evidence>
<dbReference type="PANTHER" id="PTHR45947">
    <property type="entry name" value="SULFOQUINOVOSYL TRANSFERASE SQD2"/>
    <property type="match status" value="1"/>
</dbReference>
<dbReference type="PANTHER" id="PTHR45947:SF15">
    <property type="entry name" value="TEICHURONIC ACID BIOSYNTHESIS GLYCOSYLTRANSFERASE TUAC-RELATED"/>
    <property type="match status" value="1"/>
</dbReference>
<evidence type="ECO:0000259" key="2">
    <source>
        <dbReference type="Pfam" id="PF13439"/>
    </source>
</evidence>
<proteinExistence type="predicted"/>
<evidence type="ECO:0000313" key="3">
    <source>
        <dbReference type="EMBL" id="ACH68626.1"/>
    </source>
</evidence>
<organism evidence="3">
    <name type="scientific">Kosmotoga olearia (strain ATCC BAA-1733 / DSM 21960 / TBF 19.5.1)</name>
    <dbReference type="NCBI Taxonomy" id="521045"/>
    <lineage>
        <taxon>Bacteria</taxon>
        <taxon>Thermotogati</taxon>
        <taxon>Thermotogota</taxon>
        <taxon>Thermotogae</taxon>
        <taxon>Kosmotogales</taxon>
        <taxon>Kosmotogaceae</taxon>
        <taxon>Kosmotoga</taxon>
    </lineage>
</organism>
<dbReference type="AlphaFoldDB" id="B5M6M2"/>
<dbReference type="Gene3D" id="3.40.50.2000">
    <property type="entry name" value="Glycogen Phosphorylase B"/>
    <property type="match status" value="2"/>
</dbReference>
<feature type="domain" description="Glycosyl transferase family 1" evidence="1">
    <location>
        <begin position="216"/>
        <end position="379"/>
    </location>
</feature>